<dbReference type="InterPro" id="IPR022614">
    <property type="entry name" value="Herpesvirus_UL96"/>
</dbReference>
<dbReference type="RefSeq" id="YP_004940258.1">
    <property type="nucleotide sequence ID" value="NC_016448.1"/>
</dbReference>
<evidence type="ECO:0000313" key="2">
    <source>
        <dbReference type="EMBL" id="AEV80946.1"/>
    </source>
</evidence>
<gene>
    <name evidence="2" type="primary">UL96</name>
</gene>
<dbReference type="Pfam" id="PF10867">
    <property type="entry name" value="DUF2664"/>
    <property type="match status" value="1"/>
</dbReference>
<dbReference type="EMBL" id="FJ483967">
    <property type="protein sequence ID" value="AEV80946.1"/>
    <property type="molecule type" value="Genomic_DNA"/>
</dbReference>
<protein>
    <submittedName>
        <fullName evidence="2">Tegument protein UL14</fullName>
    </submittedName>
</protein>
<evidence type="ECO:0000256" key="1">
    <source>
        <dbReference type="ARBA" id="ARBA00009912"/>
    </source>
</evidence>
<name>G8XT00_9BETA</name>
<accession>G8XT00</accession>
<dbReference type="KEGG" id="vg:11464311"/>
<dbReference type="Proteomes" id="UP000097892">
    <property type="component" value="Segment"/>
</dbReference>
<keyword evidence="3" id="KW-1185">Reference proteome</keyword>
<proteinExistence type="inferred from homology"/>
<dbReference type="OrthoDB" id="21481at10239"/>
<evidence type="ECO:0000313" key="3">
    <source>
        <dbReference type="Proteomes" id="UP000097892"/>
    </source>
</evidence>
<comment type="similarity">
    <text evidence="1">Belongs to the herpesviridae UL96 family.</text>
</comment>
<organism evidence="2 3">
    <name type="scientific">Saimiriine betaherpesvirus 4</name>
    <dbReference type="NCBI Taxonomy" id="1535247"/>
    <lineage>
        <taxon>Viruses</taxon>
        <taxon>Duplodnaviria</taxon>
        <taxon>Heunggongvirae</taxon>
        <taxon>Peploviricota</taxon>
        <taxon>Herviviricetes</taxon>
        <taxon>Herpesvirales</taxon>
        <taxon>Orthoherpesviridae</taxon>
        <taxon>Betaherpesvirinae</taxon>
        <taxon>Cytomegalovirus</taxon>
        <taxon>Cytomegalovirus saimiriinebeta4</taxon>
    </lineage>
</organism>
<reference evidence="2" key="1">
    <citation type="submission" date="2011-12" db="EMBL/GenBank/DDBJ databases">
        <title>Comparative genomics of primate cytomegaloviruses.</title>
        <authorList>
            <person name="Davison A.J."/>
            <person name="Holton M."/>
            <person name="Dolan A."/>
            <person name="Dargan D.J."/>
            <person name="Gatherer D."/>
            <person name="Hayward G.S."/>
        </authorList>
    </citation>
    <scope>NUCLEOTIDE SEQUENCE [LARGE SCALE GENOMIC DNA]</scope>
    <source>
        <strain evidence="2">SqSHV</strain>
    </source>
</reference>
<sequence length="126" mass="14695">MTSTNKELLKEAMRTQLEKTHHQFLKRAYGEKHHLTHHQVLRVMRAALQQEQRRDALAVQEISACLLRDQPRVQQELGKAKELQRLQVDERLDSLTELKDTVEDSYSALVDSVSTVCEIDLEEERC</sequence>
<dbReference type="GeneID" id="11464311"/>